<feature type="transmembrane region" description="Helical" evidence="6">
    <location>
        <begin position="236"/>
        <end position="254"/>
    </location>
</feature>
<evidence type="ECO:0000313" key="8">
    <source>
        <dbReference type="Proteomes" id="UP000199468"/>
    </source>
</evidence>
<keyword evidence="8" id="KW-1185">Reference proteome</keyword>
<dbReference type="Proteomes" id="UP000199468">
    <property type="component" value="Unassembled WGS sequence"/>
</dbReference>
<feature type="transmembrane region" description="Helical" evidence="6">
    <location>
        <begin position="412"/>
        <end position="433"/>
    </location>
</feature>
<feature type="transmembrane region" description="Helical" evidence="6">
    <location>
        <begin position="274"/>
        <end position="296"/>
    </location>
</feature>
<gene>
    <name evidence="7" type="ORF">SAMN05421844_10172</name>
</gene>
<feature type="transmembrane region" description="Helical" evidence="6">
    <location>
        <begin position="352"/>
        <end position="375"/>
    </location>
</feature>
<feature type="transmembrane region" description="Helical" evidence="6">
    <location>
        <begin position="387"/>
        <end position="406"/>
    </location>
</feature>
<organism evidence="7 8">
    <name type="scientific">Bosea robiniae</name>
    <dbReference type="NCBI Taxonomy" id="1036780"/>
    <lineage>
        <taxon>Bacteria</taxon>
        <taxon>Pseudomonadati</taxon>
        <taxon>Pseudomonadota</taxon>
        <taxon>Alphaproteobacteria</taxon>
        <taxon>Hyphomicrobiales</taxon>
        <taxon>Boseaceae</taxon>
        <taxon>Bosea</taxon>
    </lineage>
</organism>
<feature type="transmembrane region" description="Helical" evidence="6">
    <location>
        <begin position="172"/>
        <end position="189"/>
    </location>
</feature>
<feature type="transmembrane region" description="Helical" evidence="6">
    <location>
        <begin position="445"/>
        <end position="463"/>
    </location>
</feature>
<evidence type="ECO:0000313" key="7">
    <source>
        <dbReference type="EMBL" id="SDF21394.1"/>
    </source>
</evidence>
<comment type="subcellular location">
    <subcellularLocation>
        <location evidence="1">Cell membrane</location>
        <topology evidence="1">Multi-pass membrane protein</topology>
    </subcellularLocation>
</comment>
<dbReference type="PANTHER" id="PTHR30250">
    <property type="entry name" value="PST FAMILY PREDICTED COLANIC ACID TRANSPORTER"/>
    <property type="match status" value="1"/>
</dbReference>
<feature type="transmembrane region" description="Helical" evidence="6">
    <location>
        <begin position="475"/>
        <end position="498"/>
    </location>
</feature>
<sequence>MNAHAAAPPRDEASGRFVVNVGSSLVYVVLNTGIMFWYIPFLLKHLGVAAYGMVPLSSSLVMFAMIVCEGVNGAIYRNLAIDLNRGNLPAAQRTFNSAVMLTIAVSCFLLVPMAPAVWLFPQLFEVPPGLEGAARFLLAGSFFTALTFLVGSPFDASSLITHRFDVRNAIRSAVALSRVGIVALCFLVWPASLLHVGLGLIASALLGLGSCVIAWRRLTPQLRLHRADVDPHHFRPLLNFGAWSAVNTAGMLLLMQVDLLIVNALFGSTMTGRYGALLAFAVLMHTLAEVVIPIFSPMIMARYAIGDVTGVRRLLESAVGFLAFGLALPVGLLCGLGRPLLSLWLGPDFAEFDMLLAVLVAHLAVNLAGRPIGYLLTAHNKVKQQGLVTLVLGVVNIGLAVALALWANWGVLGIAAAAAIVWTLKNTLILPVYAARVLGLDWWAFLPRLAGGAAAVLGIALAGRALAAEWPPLDWISLAAMAGAISALYLIILIGFIIRPDDRKLISRLILRRAHD</sequence>
<keyword evidence="3 6" id="KW-0812">Transmembrane</keyword>
<feature type="transmembrane region" description="Helical" evidence="6">
    <location>
        <begin position="132"/>
        <end position="151"/>
    </location>
</feature>
<evidence type="ECO:0000256" key="4">
    <source>
        <dbReference type="ARBA" id="ARBA00022989"/>
    </source>
</evidence>
<feature type="transmembrane region" description="Helical" evidence="6">
    <location>
        <begin position="17"/>
        <end position="39"/>
    </location>
</feature>
<evidence type="ECO:0000256" key="5">
    <source>
        <dbReference type="ARBA" id="ARBA00023136"/>
    </source>
</evidence>
<dbReference type="PANTHER" id="PTHR30250:SF26">
    <property type="entry name" value="PSMA PROTEIN"/>
    <property type="match status" value="1"/>
</dbReference>
<keyword evidence="4 6" id="KW-1133">Transmembrane helix</keyword>
<feature type="transmembrane region" description="Helical" evidence="6">
    <location>
        <begin position="98"/>
        <end position="120"/>
    </location>
</feature>
<evidence type="ECO:0000256" key="1">
    <source>
        <dbReference type="ARBA" id="ARBA00004651"/>
    </source>
</evidence>
<dbReference type="InterPro" id="IPR050833">
    <property type="entry name" value="Poly_Biosynth_Transport"/>
</dbReference>
<evidence type="ECO:0000256" key="6">
    <source>
        <dbReference type="SAM" id="Phobius"/>
    </source>
</evidence>
<comment type="caution">
    <text evidence="7">The sequence shown here is derived from an EMBL/GenBank/DDBJ whole genome shotgun (WGS) entry which is preliminary data.</text>
</comment>
<proteinExistence type="predicted"/>
<accession>A0ABY0NAG4</accession>
<reference evidence="7 8" key="1">
    <citation type="submission" date="2016-10" db="EMBL/GenBank/DDBJ databases">
        <authorList>
            <person name="Varghese N."/>
            <person name="Submissions S."/>
        </authorList>
    </citation>
    <scope>NUCLEOTIDE SEQUENCE [LARGE SCALE GENOMIC DNA]</scope>
    <source>
        <strain evidence="7 8">DSM 26672</strain>
    </source>
</reference>
<name>A0ABY0NAG4_9HYPH</name>
<dbReference type="EMBL" id="FNBZ01000001">
    <property type="protein sequence ID" value="SDF21394.1"/>
    <property type="molecule type" value="Genomic_DNA"/>
</dbReference>
<keyword evidence="5 6" id="KW-0472">Membrane</keyword>
<feature type="transmembrane region" description="Helical" evidence="6">
    <location>
        <begin position="195"/>
        <end position="215"/>
    </location>
</feature>
<evidence type="ECO:0000256" key="2">
    <source>
        <dbReference type="ARBA" id="ARBA00022475"/>
    </source>
</evidence>
<keyword evidence="2" id="KW-1003">Cell membrane</keyword>
<feature type="transmembrane region" description="Helical" evidence="6">
    <location>
        <begin position="59"/>
        <end position="77"/>
    </location>
</feature>
<protein>
    <submittedName>
        <fullName evidence="7">Membrane protein EpsK</fullName>
    </submittedName>
</protein>
<feature type="transmembrane region" description="Helical" evidence="6">
    <location>
        <begin position="317"/>
        <end position="340"/>
    </location>
</feature>
<dbReference type="RefSeq" id="WP_139163456.1">
    <property type="nucleotide sequence ID" value="NZ_FNBZ01000001.1"/>
</dbReference>
<evidence type="ECO:0000256" key="3">
    <source>
        <dbReference type="ARBA" id="ARBA00022692"/>
    </source>
</evidence>